<accession>A0AAV8TVE0</accession>
<proteinExistence type="predicted"/>
<sequence>MVKKKPKDQNPPLDPSATTASPLGMDSAPTGAPPKAGSSTALARPKPTTGKPLLPQVLKGALKPTSGDVNPSPSRGVPSKLEQKKLGISLKTGKGIANDILTAETYEDDSTSEEEEDVEGDIALGSLDTSDTDTSEGELTAD</sequence>
<keyword evidence="3" id="KW-1185">Reference proteome</keyword>
<feature type="compositionally biased region" description="Acidic residues" evidence="1">
    <location>
        <begin position="105"/>
        <end position="120"/>
    </location>
</feature>
<feature type="region of interest" description="Disordered" evidence="1">
    <location>
        <begin position="1"/>
        <end position="83"/>
    </location>
</feature>
<dbReference type="AlphaFoldDB" id="A0AAV8TVE0"/>
<dbReference type="EMBL" id="JAIWQS010000003">
    <property type="protein sequence ID" value="KAJ8770029.1"/>
    <property type="molecule type" value="Genomic_DNA"/>
</dbReference>
<feature type="region of interest" description="Disordered" evidence="1">
    <location>
        <begin position="104"/>
        <end position="142"/>
    </location>
</feature>
<organism evidence="2 3">
    <name type="scientific">Erythroxylum novogranatense</name>
    <dbReference type="NCBI Taxonomy" id="1862640"/>
    <lineage>
        <taxon>Eukaryota</taxon>
        <taxon>Viridiplantae</taxon>
        <taxon>Streptophyta</taxon>
        <taxon>Embryophyta</taxon>
        <taxon>Tracheophyta</taxon>
        <taxon>Spermatophyta</taxon>
        <taxon>Magnoliopsida</taxon>
        <taxon>eudicotyledons</taxon>
        <taxon>Gunneridae</taxon>
        <taxon>Pentapetalae</taxon>
        <taxon>rosids</taxon>
        <taxon>fabids</taxon>
        <taxon>Malpighiales</taxon>
        <taxon>Erythroxylaceae</taxon>
        <taxon>Erythroxylum</taxon>
    </lineage>
</organism>
<feature type="compositionally biased region" description="Acidic residues" evidence="1">
    <location>
        <begin position="130"/>
        <end position="142"/>
    </location>
</feature>
<evidence type="ECO:0000313" key="3">
    <source>
        <dbReference type="Proteomes" id="UP001159364"/>
    </source>
</evidence>
<comment type="caution">
    <text evidence="2">The sequence shown here is derived from an EMBL/GenBank/DDBJ whole genome shotgun (WGS) entry which is preliminary data.</text>
</comment>
<gene>
    <name evidence="2" type="ORF">K2173_009770</name>
</gene>
<evidence type="ECO:0000256" key="1">
    <source>
        <dbReference type="SAM" id="MobiDB-lite"/>
    </source>
</evidence>
<evidence type="ECO:0000313" key="2">
    <source>
        <dbReference type="EMBL" id="KAJ8770029.1"/>
    </source>
</evidence>
<name>A0AAV8TVE0_9ROSI</name>
<protein>
    <submittedName>
        <fullName evidence="2">Uncharacterized protein</fullName>
    </submittedName>
</protein>
<dbReference type="Proteomes" id="UP001159364">
    <property type="component" value="Linkage Group LG03"/>
</dbReference>
<reference evidence="2 3" key="1">
    <citation type="submission" date="2021-09" db="EMBL/GenBank/DDBJ databases">
        <title>Genomic insights and catalytic innovation underlie evolution of tropane alkaloids biosynthesis.</title>
        <authorList>
            <person name="Wang Y.-J."/>
            <person name="Tian T."/>
            <person name="Huang J.-P."/>
            <person name="Huang S.-X."/>
        </authorList>
    </citation>
    <scope>NUCLEOTIDE SEQUENCE [LARGE SCALE GENOMIC DNA]</scope>
    <source>
        <strain evidence="2">KIB-2018</strain>
        <tissue evidence="2">Leaf</tissue>
    </source>
</reference>